<dbReference type="GeneID" id="109402588"/>
<feature type="compositionally biased region" description="Polar residues" evidence="1">
    <location>
        <begin position="818"/>
        <end position="834"/>
    </location>
</feature>
<protein>
    <recommendedName>
        <fullName evidence="4">FHA domain-containing protein</fullName>
    </recommendedName>
</protein>
<feature type="region of interest" description="Disordered" evidence="1">
    <location>
        <begin position="683"/>
        <end position="839"/>
    </location>
</feature>
<dbReference type="InterPro" id="IPR008984">
    <property type="entry name" value="SMAD_FHA_dom_sf"/>
</dbReference>
<feature type="compositionally biased region" description="Low complexity" evidence="1">
    <location>
        <begin position="1057"/>
        <end position="1068"/>
    </location>
</feature>
<dbReference type="EnsemblMetazoa" id="AALFPA23_007807.R10444">
    <property type="protein sequence ID" value="AALFPA23_007807.P10444"/>
    <property type="gene ID" value="AALFPA23_007807"/>
</dbReference>
<feature type="region of interest" description="Disordered" evidence="1">
    <location>
        <begin position="552"/>
        <end position="603"/>
    </location>
</feature>
<dbReference type="RefSeq" id="XP_019530833.3">
    <property type="nucleotide sequence ID" value="XM_019675288.3"/>
</dbReference>
<feature type="compositionally biased region" description="Basic and acidic residues" evidence="1">
    <location>
        <begin position="786"/>
        <end position="798"/>
    </location>
</feature>
<evidence type="ECO:0000256" key="1">
    <source>
        <dbReference type="SAM" id="MobiDB-lite"/>
    </source>
</evidence>
<organism evidence="2 3">
    <name type="scientific">Aedes albopictus</name>
    <name type="common">Asian tiger mosquito</name>
    <name type="synonym">Stegomyia albopicta</name>
    <dbReference type="NCBI Taxonomy" id="7160"/>
    <lineage>
        <taxon>Eukaryota</taxon>
        <taxon>Metazoa</taxon>
        <taxon>Ecdysozoa</taxon>
        <taxon>Arthropoda</taxon>
        <taxon>Hexapoda</taxon>
        <taxon>Insecta</taxon>
        <taxon>Pterygota</taxon>
        <taxon>Neoptera</taxon>
        <taxon>Endopterygota</taxon>
        <taxon>Diptera</taxon>
        <taxon>Nematocera</taxon>
        <taxon>Culicoidea</taxon>
        <taxon>Culicidae</taxon>
        <taxon>Culicinae</taxon>
        <taxon>Aedini</taxon>
        <taxon>Aedes</taxon>
        <taxon>Stegomyia</taxon>
    </lineage>
</organism>
<reference evidence="2" key="2">
    <citation type="submission" date="2025-05" db="UniProtKB">
        <authorList>
            <consortium name="EnsemblMetazoa"/>
        </authorList>
    </citation>
    <scope>IDENTIFICATION</scope>
    <source>
        <strain evidence="2">Foshan</strain>
    </source>
</reference>
<feature type="compositionally biased region" description="Basic and acidic residues" evidence="1">
    <location>
        <begin position="706"/>
        <end position="719"/>
    </location>
</feature>
<feature type="region of interest" description="Disordered" evidence="1">
    <location>
        <begin position="875"/>
        <end position="1102"/>
    </location>
</feature>
<feature type="compositionally biased region" description="Polar residues" evidence="1">
    <location>
        <begin position="176"/>
        <end position="196"/>
    </location>
</feature>
<proteinExistence type="predicted"/>
<feature type="compositionally biased region" description="Low complexity" evidence="1">
    <location>
        <begin position="760"/>
        <end position="776"/>
    </location>
</feature>
<evidence type="ECO:0000313" key="2">
    <source>
        <dbReference type="EnsemblMetazoa" id="AALFPA23_007807.P10444"/>
    </source>
</evidence>
<evidence type="ECO:0008006" key="4">
    <source>
        <dbReference type="Google" id="ProtNLM"/>
    </source>
</evidence>
<accession>A0ABM1YC73</accession>
<dbReference type="Proteomes" id="UP000069940">
    <property type="component" value="Unassembled WGS sequence"/>
</dbReference>
<feature type="compositionally biased region" description="Basic and acidic residues" evidence="1">
    <location>
        <begin position="891"/>
        <end position="914"/>
    </location>
</feature>
<feature type="region of interest" description="Disordered" evidence="1">
    <location>
        <begin position="174"/>
        <end position="210"/>
    </location>
</feature>
<feature type="compositionally biased region" description="Basic and acidic residues" evidence="1">
    <location>
        <begin position="326"/>
        <end position="343"/>
    </location>
</feature>
<feature type="compositionally biased region" description="Basic and acidic residues" evidence="1">
    <location>
        <begin position="688"/>
        <end position="698"/>
    </location>
</feature>
<sequence length="1102" mass="121628">MDDPACHMYLIAGDDRHLLREGITLIGSADNDRYSCIRLSDKSICGKHAALRWSPATLDLHVMDLCSHGGTQLTGGLDQSTTTQEISPLEWHRAASDGAIVFGSFKARFESSATRTRKRSMSFFDDSADIVDCSLEEAPQTKSRTEPKKIVQSISIPSASASQIKDTSFMIPATQPADTSTTTPNVSIRQPANDSHTVAGGGPANTTEDDDDYMFFIPETQEQVQTSVAEESQIIEPIIGRTTAKEDDDFLRFETMDDENTGDGMFNNPYVEQSQNLLHNLDESYKRDMAGADQRKSILPDRSVDSISFHGKLPAETTDDELSKIEWNETKNTDQEQEQEREGSVTPELDFDKPVARGSDVRNPMLDTLLTEEPRVESVTPDLEFDRITPQQKEVSGNASKLSLMKCVISPTADLEKEPKGQEQSITPDMDFEEQPPEEAEISLNQEGANDPYDLATQPILVDKFEPAATFKAPSSSPYDLPTQKMPEEEIRAARPLKKLTVGLINLKSSMKDVSIRANKQIELDPFDLVTQPLPKNDQADIYDLQTQHLPHSADDTVPFDLPPPSTSKVKRKSSTARPPPRKSLGQPDPFEIATQPLPVEDPNALYDLQTQVLSENDQNDTIPLDIPALPTTDDAYDLQTQPLIGQNSASSVVGDDADDAEITQNFRPKVNSTYRQSLLVKQLDPIAEDREKDKDDADISPSSNKENREDANPPRDQSKLAAVRLKSRSLTHSDNSKSHLDGDEELDEEYCLAATLPMGDGSSKDSSASASAKASGSKRSKRSDRKQDKKPVFKKPDTSAASSTKSSLPSGFETPRSRQSSTSGTVDTDTFDFNTPEHPFLDVVKKEKILAISDMIMSRPSRAESLAKRNKYIFGDSSDEDEDPTAPVFQKEDSKIRVMKYDKDDNGTREEKPVPVASAAPERRSNRSKKKNSRYSDDEEEKPKTKIKTIKESPPVVPPKPVKKVDESVDYEPPANKKTRKRKAAEETPAPVVELPPPPPPAIKASSKSKKAGPSASSAEIEEKPVVAPKRSKKPVVESKKPPVVEVSSEDEHTNASGTDSSSSGTRKSSRASKPRLMFTKMSPEPYRRMITRAAARKSQR</sequence>
<feature type="compositionally biased region" description="Low complexity" evidence="1">
    <location>
        <begin position="799"/>
        <end position="811"/>
    </location>
</feature>
<reference evidence="3" key="1">
    <citation type="journal article" date="2015" name="Proc. Natl. Acad. Sci. U.S.A.">
        <title>Genome sequence of the Asian Tiger mosquito, Aedes albopictus, reveals insights into its biology, genetics, and evolution.</title>
        <authorList>
            <person name="Chen X.G."/>
            <person name="Jiang X."/>
            <person name="Gu J."/>
            <person name="Xu M."/>
            <person name="Wu Y."/>
            <person name="Deng Y."/>
            <person name="Zhang C."/>
            <person name="Bonizzoni M."/>
            <person name="Dermauw W."/>
            <person name="Vontas J."/>
            <person name="Armbruster P."/>
            <person name="Huang X."/>
            <person name="Yang Y."/>
            <person name="Zhang H."/>
            <person name="He W."/>
            <person name="Peng H."/>
            <person name="Liu Y."/>
            <person name="Wu K."/>
            <person name="Chen J."/>
            <person name="Lirakis M."/>
            <person name="Topalis P."/>
            <person name="Van Leeuwen T."/>
            <person name="Hall A.B."/>
            <person name="Jiang X."/>
            <person name="Thorpe C."/>
            <person name="Mueller R.L."/>
            <person name="Sun C."/>
            <person name="Waterhouse R.M."/>
            <person name="Yan G."/>
            <person name="Tu Z.J."/>
            <person name="Fang X."/>
            <person name="James A.A."/>
        </authorList>
    </citation>
    <scope>NUCLEOTIDE SEQUENCE [LARGE SCALE GENOMIC DNA]</scope>
    <source>
        <strain evidence="3">Foshan</strain>
    </source>
</reference>
<name>A0ABM1YC73_AEDAL</name>
<evidence type="ECO:0000313" key="3">
    <source>
        <dbReference type="Proteomes" id="UP000069940"/>
    </source>
</evidence>
<dbReference type="CDD" id="cd00060">
    <property type="entry name" value="FHA"/>
    <property type="match status" value="1"/>
</dbReference>
<feature type="region of interest" description="Disordered" evidence="1">
    <location>
        <begin position="413"/>
        <end position="453"/>
    </location>
</feature>
<feature type="region of interest" description="Disordered" evidence="1">
    <location>
        <begin position="326"/>
        <end position="360"/>
    </location>
</feature>
<feature type="compositionally biased region" description="Acidic residues" evidence="1">
    <location>
        <begin position="430"/>
        <end position="441"/>
    </location>
</feature>
<dbReference type="Gene3D" id="2.60.200.20">
    <property type="match status" value="1"/>
</dbReference>
<keyword evidence="3" id="KW-1185">Reference proteome</keyword>
<dbReference type="SUPFAM" id="SSF49879">
    <property type="entry name" value="SMAD/FHA domain"/>
    <property type="match status" value="1"/>
</dbReference>